<gene>
    <name evidence="2" type="ORF">PZA18_23955</name>
</gene>
<keyword evidence="3" id="KW-1185">Reference proteome</keyword>
<name>A0ABT7E499_9NEIS</name>
<reference evidence="2" key="1">
    <citation type="submission" date="2023-03" db="EMBL/GenBank/DDBJ databases">
        <title>Chitinimonas shenzhenensis gen. nov., sp. nov., a novel member of family Burkholderiaceae isolated from activated sludge collected in Shen Zhen, China.</title>
        <authorList>
            <person name="Wang X."/>
        </authorList>
    </citation>
    <scope>NUCLEOTIDE SEQUENCE</scope>
    <source>
        <strain evidence="2">DQS-5</strain>
    </source>
</reference>
<feature type="domain" description="DUF6531" evidence="1">
    <location>
        <begin position="46"/>
        <end position="94"/>
    </location>
</feature>
<dbReference type="Proteomes" id="UP001172778">
    <property type="component" value="Unassembled WGS sequence"/>
</dbReference>
<evidence type="ECO:0000313" key="2">
    <source>
        <dbReference type="EMBL" id="MDK2127094.1"/>
    </source>
</evidence>
<dbReference type="RefSeq" id="WP_284103407.1">
    <property type="nucleotide sequence ID" value="NZ_JARRAF010000132.1"/>
</dbReference>
<proteinExistence type="predicted"/>
<organism evidence="2 3">
    <name type="scientific">Parachitinimonas caeni</name>
    <dbReference type="NCBI Taxonomy" id="3031301"/>
    <lineage>
        <taxon>Bacteria</taxon>
        <taxon>Pseudomonadati</taxon>
        <taxon>Pseudomonadota</taxon>
        <taxon>Betaproteobacteria</taxon>
        <taxon>Neisseriales</taxon>
        <taxon>Chitinibacteraceae</taxon>
        <taxon>Parachitinimonas</taxon>
    </lineage>
</organism>
<protein>
    <submittedName>
        <fullName evidence="2">DUF6531 domain-containing protein</fullName>
    </submittedName>
</protein>
<dbReference type="EMBL" id="JARRAF010000132">
    <property type="protein sequence ID" value="MDK2127094.1"/>
    <property type="molecule type" value="Genomic_DNA"/>
</dbReference>
<dbReference type="InterPro" id="IPR045351">
    <property type="entry name" value="DUF6531"/>
</dbReference>
<sequence length="94" mass="9663">MPGRPAARLTDAVEGGVIVQGSSSVLIGDGANGRACSVCHNAVTTGKPVNPLLGCKILAGAEELDFALPGPMPLVWQRTYSSYNGRIGLLGQGW</sequence>
<dbReference type="Pfam" id="PF20148">
    <property type="entry name" value="DUF6531"/>
    <property type="match status" value="1"/>
</dbReference>
<feature type="non-terminal residue" evidence="2">
    <location>
        <position position="94"/>
    </location>
</feature>
<accession>A0ABT7E499</accession>
<evidence type="ECO:0000259" key="1">
    <source>
        <dbReference type="Pfam" id="PF20148"/>
    </source>
</evidence>
<evidence type="ECO:0000313" key="3">
    <source>
        <dbReference type="Proteomes" id="UP001172778"/>
    </source>
</evidence>
<comment type="caution">
    <text evidence="2">The sequence shown here is derived from an EMBL/GenBank/DDBJ whole genome shotgun (WGS) entry which is preliminary data.</text>
</comment>